<dbReference type="Pfam" id="PF13454">
    <property type="entry name" value="NAD_binding_9"/>
    <property type="match status" value="1"/>
</dbReference>
<sequence>MTPNMGEDAFPPRADLGRYLQQRFAKLTLSRSNLRITRVPETIERVLRTEDGWQLSVGSESHGPYDEVLIVPGQPPIRPDDQLAEWQDHAAHTDAELAEAYPARRLQAAAENWAGRTVAVRGFALSSFDVIRVLTLGLGGEFSDDGYIPSGKEPACIIPFSLNGQPPYPKPETEDIDARYEPTPDETALFARAVFEASVGSAAEAKALLTDALTPPVQRILSAFVPGTSDTAIRDWLEREWTDPGCQETAPAQETLTQGIAMADGSLPPTIGYAVGQLWRKWQDPLRQGYNPATTPPDTAAILVGFDEGLKRYSYGPPVSACRELLALIQTGIVTVDLAKDPDITLTDTGWHLTNGTHSAAAEIMIDGVLPSPDPTKVTSSLLSGLIHGGYLTTLDDLGARTAPDGRLIDRNEKPVPGLSLLGRLALGSVIAADSLHDCFGEASSRWADGVLRRID</sequence>
<dbReference type="PANTHER" id="PTHR40254:SF1">
    <property type="entry name" value="BLR0577 PROTEIN"/>
    <property type="match status" value="1"/>
</dbReference>
<proteinExistence type="predicted"/>
<accession>A0A1X7A616</accession>
<gene>
    <name evidence="2" type="ORF">PSM7751_03809</name>
</gene>
<protein>
    <recommendedName>
        <fullName evidence="1">FAD-dependent urate hydroxylase HpyO/Asp monooxygenase CreE-like FAD/NAD(P)-binding domain-containing protein</fullName>
    </recommendedName>
</protein>
<dbReference type="InterPro" id="IPR038732">
    <property type="entry name" value="HpyO/CreE_NAD-binding"/>
</dbReference>
<evidence type="ECO:0000259" key="1">
    <source>
        <dbReference type="Pfam" id="PF13454"/>
    </source>
</evidence>
<organism evidence="2 3">
    <name type="scientific">Pseudooceanicola marinus</name>
    <dbReference type="NCBI Taxonomy" id="396013"/>
    <lineage>
        <taxon>Bacteria</taxon>
        <taxon>Pseudomonadati</taxon>
        <taxon>Pseudomonadota</taxon>
        <taxon>Alphaproteobacteria</taxon>
        <taxon>Rhodobacterales</taxon>
        <taxon>Paracoccaceae</taxon>
        <taxon>Pseudooceanicola</taxon>
    </lineage>
</organism>
<reference evidence="2 3" key="1">
    <citation type="submission" date="2017-03" db="EMBL/GenBank/DDBJ databases">
        <authorList>
            <person name="Afonso C.L."/>
            <person name="Miller P.J."/>
            <person name="Scott M.A."/>
            <person name="Spackman E."/>
            <person name="Goraichik I."/>
            <person name="Dimitrov K.M."/>
            <person name="Suarez D.L."/>
            <person name="Swayne D.E."/>
        </authorList>
    </citation>
    <scope>NUCLEOTIDE SEQUENCE [LARGE SCALE GENOMIC DNA]</scope>
    <source>
        <strain evidence="2 3">CECT 7751</strain>
    </source>
</reference>
<feature type="domain" description="FAD-dependent urate hydroxylase HpyO/Asp monooxygenase CreE-like FAD/NAD(P)-binding" evidence="1">
    <location>
        <begin position="3"/>
        <end position="74"/>
    </location>
</feature>
<keyword evidence="3" id="KW-1185">Reference proteome</keyword>
<evidence type="ECO:0000313" key="2">
    <source>
        <dbReference type="EMBL" id="SLN71197.1"/>
    </source>
</evidence>
<name>A0A1X7A616_9RHOB</name>
<evidence type="ECO:0000313" key="3">
    <source>
        <dbReference type="Proteomes" id="UP000193963"/>
    </source>
</evidence>
<dbReference type="Proteomes" id="UP000193963">
    <property type="component" value="Unassembled WGS sequence"/>
</dbReference>
<dbReference type="PANTHER" id="PTHR40254">
    <property type="entry name" value="BLR0577 PROTEIN"/>
    <property type="match status" value="1"/>
</dbReference>
<dbReference type="InterPro" id="IPR052189">
    <property type="entry name" value="L-asp_N-monooxygenase_NS-form"/>
</dbReference>
<dbReference type="AlphaFoldDB" id="A0A1X7A616"/>
<dbReference type="EMBL" id="FWFN01000009">
    <property type="protein sequence ID" value="SLN71197.1"/>
    <property type="molecule type" value="Genomic_DNA"/>
</dbReference>